<organism evidence="3 4">
    <name type="scientific">Flavobacterium hydrocarbonoxydans</name>
    <dbReference type="NCBI Taxonomy" id="2683249"/>
    <lineage>
        <taxon>Bacteria</taxon>
        <taxon>Pseudomonadati</taxon>
        <taxon>Bacteroidota</taxon>
        <taxon>Flavobacteriia</taxon>
        <taxon>Flavobacteriales</taxon>
        <taxon>Flavobacteriaceae</taxon>
        <taxon>Flavobacterium</taxon>
    </lineage>
</organism>
<gene>
    <name evidence="3" type="ORF">GON26_13585</name>
</gene>
<dbReference type="Pfam" id="PF14252">
    <property type="entry name" value="DUF4347"/>
    <property type="match status" value="1"/>
</dbReference>
<keyword evidence="4" id="KW-1185">Reference proteome</keyword>
<proteinExistence type="predicted"/>
<evidence type="ECO:0000313" key="4">
    <source>
        <dbReference type="Proteomes" id="UP000471501"/>
    </source>
</evidence>
<feature type="signal peptide" evidence="1">
    <location>
        <begin position="1"/>
        <end position="22"/>
    </location>
</feature>
<dbReference type="InterPro" id="IPR025592">
    <property type="entry name" value="DUF4347"/>
</dbReference>
<protein>
    <submittedName>
        <fullName evidence="3">DUF4347 domain-containing protein</fullName>
    </submittedName>
</protein>
<dbReference type="Proteomes" id="UP000471501">
    <property type="component" value="Unassembled WGS sequence"/>
</dbReference>
<accession>A0A6I4NLY3</accession>
<evidence type="ECO:0000256" key="1">
    <source>
        <dbReference type="SAM" id="SignalP"/>
    </source>
</evidence>
<name>A0A6I4NLY3_9FLAO</name>
<reference evidence="3 4" key="1">
    <citation type="submission" date="2019-12" db="EMBL/GenBank/DDBJ databases">
        <authorList>
            <person name="Kim Y.S."/>
        </authorList>
    </citation>
    <scope>NUCLEOTIDE SEQUENCE [LARGE SCALE GENOMIC DNA]</scope>
    <source>
        <strain evidence="3 4">GA093</strain>
    </source>
</reference>
<evidence type="ECO:0000259" key="2">
    <source>
        <dbReference type="Pfam" id="PF14252"/>
    </source>
</evidence>
<evidence type="ECO:0000313" key="3">
    <source>
        <dbReference type="EMBL" id="MWB95396.1"/>
    </source>
</evidence>
<dbReference type="AlphaFoldDB" id="A0A6I4NLY3"/>
<dbReference type="RefSeq" id="WP_160375320.1">
    <property type="nucleotide sequence ID" value="NZ_WSTB01000007.1"/>
</dbReference>
<dbReference type="EMBL" id="WSTB01000007">
    <property type="protein sequence ID" value="MWB95396.1"/>
    <property type="molecule type" value="Genomic_DNA"/>
</dbReference>
<sequence>MKKLLNLIPYFFFFLFSFSSIATPLSDHFYIEKDIKETGKIISNLTKKVNTQTFQLFSHGKSGELYIDNHWMKKEEIVLFLKSKLSKNVNHLNIYGCEFGKDEKGLTAVRYLEKELGISVAASTNITGKNGDWVLELGKPIHVLAIKNYKADLQYGPAEDYDKDGVVNSNDLDDDNDGILDTNECVGTSTFELTADNLVNRNTTTETTFPKTYTNVYGISGLNIKITPSGNFTTNTAEPNTPQITNDGFDFGSFKTHVNRASGDGVASSWNIEFVGSVFPTTVVMSTPGNLFALPTGSYELIDVQLTRMSTGTFAVVANPATCGLTGDNSLTLSSSLNAASGFPTVTGVSKGTCGFTSTHTDNIGFTKIVLKYSIPQTVGATSTTLQAASFSITVCNSDIDNDGIPSAFDLDSDGDGCSDALEGGANFTNANLVNSSIAGGNSGTGYTGSSTIPIIQNLGNTVGSTGVPTIAGTGQTVGDSRNGLVNSCICYKPGVTSGTGGLPSVTGISNFLGLPGNPKYWLTNMPKNGALVMGSKDKGFVITRIANPETVITGANAVKGMLVFDTAANCLKMYDGTQWFCLTQKCIDN</sequence>
<feature type="chain" id="PRO_5026038040" evidence="1">
    <location>
        <begin position="23"/>
        <end position="590"/>
    </location>
</feature>
<feature type="domain" description="DUF4347" evidence="2">
    <location>
        <begin position="30"/>
        <end position="137"/>
    </location>
</feature>
<keyword evidence="1" id="KW-0732">Signal</keyword>
<comment type="caution">
    <text evidence="3">The sequence shown here is derived from an EMBL/GenBank/DDBJ whole genome shotgun (WGS) entry which is preliminary data.</text>
</comment>